<reference evidence="1 2" key="1">
    <citation type="journal article" date="2016" name="Nat. Commun.">
        <title>Thousands of microbial genomes shed light on interconnected biogeochemical processes in an aquifer system.</title>
        <authorList>
            <person name="Anantharaman K."/>
            <person name="Brown C.T."/>
            <person name="Hug L.A."/>
            <person name="Sharon I."/>
            <person name="Castelle C.J."/>
            <person name="Probst A.J."/>
            <person name="Thomas B.C."/>
            <person name="Singh A."/>
            <person name="Wilkins M.J."/>
            <person name="Karaoz U."/>
            <person name="Brodie E.L."/>
            <person name="Williams K.H."/>
            <person name="Hubbard S.S."/>
            <person name="Banfield J.F."/>
        </authorList>
    </citation>
    <scope>NUCLEOTIDE SEQUENCE [LARGE SCALE GENOMIC DNA]</scope>
</reference>
<dbReference type="STRING" id="1817841.A3B10_03940"/>
<evidence type="ECO:0000313" key="2">
    <source>
        <dbReference type="Proteomes" id="UP000177281"/>
    </source>
</evidence>
<organism evidence="1 2">
    <name type="scientific">Candidatus Doudnabacteria bacterium RIFCSPLOWO2_01_FULL_44_21</name>
    <dbReference type="NCBI Taxonomy" id="1817841"/>
    <lineage>
        <taxon>Bacteria</taxon>
        <taxon>Candidatus Doudnaibacteriota</taxon>
    </lineage>
</organism>
<comment type="caution">
    <text evidence="1">The sequence shown here is derived from an EMBL/GenBank/DDBJ whole genome shotgun (WGS) entry which is preliminary data.</text>
</comment>
<evidence type="ECO:0000313" key="1">
    <source>
        <dbReference type="EMBL" id="OGE94908.1"/>
    </source>
</evidence>
<name>A0A1F5PY94_9BACT</name>
<accession>A0A1F5PY94</accession>
<protein>
    <submittedName>
        <fullName evidence="1">Uncharacterized protein</fullName>
    </submittedName>
</protein>
<sequence>MQLSSKARKAVAAGLAASTILWASVGMIPQFAAAAVHSDGCLVLSGGVVWLVTGGTRRGFTSAEVFMSHGYNFSQVVTASAEDVALPVGPIMTYADGTLVKGPSDPLVYLVTGGQKRGFTTGAVFTGLGFSFSNIQSAPANTFADLPTGANLDNATERHGAGVLVNASGTIWKMTATGRMGVPDMTVFNSYGWSFAKVIAANSADTAAANEGVVAARAGCAQAPTPTGSINVTLAGPASTTLINDESQAVLANFVFTGSGIVTAVTMQRTGISADTSLSNVYLFDGDVRVTDAASVTSGSMINFSNSSGLFSVSGSKTISARADMAATAGETIGVRLTAVTLSSGSVGGLPISGNNHTIATATLAGADLSTAPTGSGDTDPGTDINVWQGTISVTTRDVVLTRLALRQIGSIQSVDIKNFRLFVDGVEVASQVSLDANGYVTFVLSKTLATGSRVLKVIADVIGGSGRTVQMSLRGAYDVKVIDSQYNAAPVVTATGDAFPYDPAAFTVNAGTVTVVKASTSQANNVTVGGSDVSLGTWTVTVYGEAVKIETLTVGIDVNGTDADNTFRNGRVMINGAQYGSTTHVAAVDSAATGQSFTVNFMVNPGSPATVEFRSDIFDNEDTNQVALLTTTTVQATLVAGSGNAVPQVSLGTLAVPSAEVDANSLTIASGSIALASTPSYPAQSTVAPQSSYKLASFDLTGNATEAVNLNTIAIGFAGNGTFDPSSDLSNVFVKYGSKTTSIKGTVADGSITSLANSWSISETLPIDGSLTVEVWATLGSSIAAAGSDDTMITYMRVTGITAGSGTTVYADVDSDTVATDNGATGQTITIEDGTLTVSLDASAPASILVDDSGTKVTGAWKFESLYDSFTVTDIIFTIANVSAVSTVTLKNGSTVVASKPAAATTTFNNVSVPVAANSNAVLTVELTMASVGVGGGTSASSLLTTLTSATRRNSQGTSAAVTEASADPAGNVMYVYKAIPTITYVSLADTLLAAGTRVIAKFTVNTNGTGTIAWKQAMVEITMSGATGPALSAFSIWDVTGGANNQVTAAETIQNADNSGTATTCDTEDETCELLILVGVTIDDNVEEAISSSKTYEIRATVGGTIGTGDFVSASIETYLAHAANDIADTRENDTTVNDTAFLWSDRSASSHDTGTADWTNDNLLKFLPTATWTLLPPT</sequence>
<gene>
    <name evidence="1" type="ORF">A3B10_03940</name>
</gene>
<dbReference type="EMBL" id="MFFB01000007">
    <property type="protein sequence ID" value="OGE94908.1"/>
    <property type="molecule type" value="Genomic_DNA"/>
</dbReference>
<dbReference type="Proteomes" id="UP000177281">
    <property type="component" value="Unassembled WGS sequence"/>
</dbReference>
<proteinExistence type="predicted"/>
<dbReference type="AlphaFoldDB" id="A0A1F5PY94"/>